<protein>
    <recommendedName>
        <fullName evidence="6">Transposase Tc1-like domain-containing protein</fullName>
    </recommendedName>
</protein>
<dbReference type="PANTHER" id="PTHR23022:SF135">
    <property type="entry name" value="SI:DKEY-77F5.3"/>
    <property type="match status" value="1"/>
</dbReference>
<feature type="domain" description="Transposase Tc1-like" evidence="1">
    <location>
        <begin position="84"/>
        <end position="154"/>
    </location>
</feature>
<dbReference type="GO" id="GO:0006313">
    <property type="term" value="P:DNA transposition"/>
    <property type="evidence" value="ECO:0007669"/>
    <property type="project" value="InterPro"/>
</dbReference>
<evidence type="ECO:0000313" key="5">
    <source>
        <dbReference type="Proteomes" id="UP000314982"/>
    </source>
</evidence>
<evidence type="ECO:0000313" key="4">
    <source>
        <dbReference type="Ensembl" id="ENSHHUP00000000250.1"/>
    </source>
</evidence>
<dbReference type="SUPFAM" id="SSF46689">
    <property type="entry name" value="Homeodomain-like"/>
    <property type="match status" value="1"/>
</dbReference>
<reference evidence="4" key="2">
    <citation type="submission" date="2025-08" db="UniProtKB">
        <authorList>
            <consortium name="Ensembl"/>
        </authorList>
    </citation>
    <scope>IDENTIFICATION</scope>
</reference>
<dbReference type="Pfam" id="PF25787">
    <property type="entry name" value="HTH_SB"/>
    <property type="match status" value="1"/>
</dbReference>
<evidence type="ECO:0000259" key="2">
    <source>
        <dbReference type="Pfam" id="PF13358"/>
    </source>
</evidence>
<dbReference type="InterPro" id="IPR057667">
    <property type="entry name" value="HTH_SB"/>
</dbReference>
<name>A0A4W5JPZ3_9TELE</name>
<accession>A0A4W5JPZ3</accession>
<dbReference type="InterPro" id="IPR052338">
    <property type="entry name" value="Transposase_5"/>
</dbReference>
<evidence type="ECO:0000259" key="1">
    <source>
        <dbReference type="Pfam" id="PF01498"/>
    </source>
</evidence>
<reference evidence="5" key="1">
    <citation type="submission" date="2018-06" db="EMBL/GenBank/DDBJ databases">
        <title>Genome assembly of Danube salmon.</title>
        <authorList>
            <person name="Macqueen D.J."/>
            <person name="Gundappa M.K."/>
        </authorList>
    </citation>
    <scope>NUCLEOTIDE SEQUENCE [LARGE SCALE GENOMIC DNA]</scope>
</reference>
<evidence type="ECO:0000259" key="3">
    <source>
        <dbReference type="Pfam" id="PF25787"/>
    </source>
</evidence>
<dbReference type="InterPro" id="IPR036397">
    <property type="entry name" value="RNaseH_sf"/>
</dbReference>
<dbReference type="Pfam" id="PF13358">
    <property type="entry name" value="DDE_3"/>
    <property type="match status" value="1"/>
</dbReference>
<dbReference type="STRING" id="62062.ENSHHUP00000000250"/>
<evidence type="ECO:0008006" key="6">
    <source>
        <dbReference type="Google" id="ProtNLM"/>
    </source>
</evidence>
<dbReference type="InterPro" id="IPR002492">
    <property type="entry name" value="Transposase_Tc1-like"/>
</dbReference>
<dbReference type="Pfam" id="PF01498">
    <property type="entry name" value="HTH_Tnp_Tc3_2"/>
    <property type="match status" value="1"/>
</dbReference>
<dbReference type="Proteomes" id="UP000314982">
    <property type="component" value="Unassembled WGS sequence"/>
</dbReference>
<proteinExistence type="predicted"/>
<dbReference type="Gene3D" id="1.10.10.10">
    <property type="entry name" value="Winged helix-like DNA-binding domain superfamily/Winged helix DNA-binding domain"/>
    <property type="match status" value="1"/>
</dbReference>
<reference evidence="4" key="3">
    <citation type="submission" date="2025-09" db="UniProtKB">
        <authorList>
            <consortium name="Ensembl"/>
        </authorList>
    </citation>
    <scope>IDENTIFICATION</scope>
</reference>
<dbReference type="InterPro" id="IPR038717">
    <property type="entry name" value="Tc1-like_DDE_dom"/>
</dbReference>
<dbReference type="Gene3D" id="3.30.420.10">
    <property type="entry name" value="Ribonuclease H-like superfamily/Ribonuclease H"/>
    <property type="match status" value="1"/>
</dbReference>
<organism evidence="4 5">
    <name type="scientific">Hucho hucho</name>
    <name type="common">huchen</name>
    <dbReference type="NCBI Taxonomy" id="62062"/>
    <lineage>
        <taxon>Eukaryota</taxon>
        <taxon>Metazoa</taxon>
        <taxon>Chordata</taxon>
        <taxon>Craniata</taxon>
        <taxon>Vertebrata</taxon>
        <taxon>Euteleostomi</taxon>
        <taxon>Actinopterygii</taxon>
        <taxon>Neopterygii</taxon>
        <taxon>Teleostei</taxon>
        <taxon>Protacanthopterygii</taxon>
        <taxon>Salmoniformes</taxon>
        <taxon>Salmonidae</taxon>
        <taxon>Salmoninae</taxon>
        <taxon>Hucho</taxon>
    </lineage>
</organism>
<dbReference type="GO" id="GO:0003677">
    <property type="term" value="F:DNA binding"/>
    <property type="evidence" value="ECO:0007669"/>
    <property type="project" value="InterPro"/>
</dbReference>
<dbReference type="GeneTree" id="ENSGT01150000287007"/>
<keyword evidence="5" id="KW-1185">Reference proteome</keyword>
<dbReference type="AlphaFoldDB" id="A0A4W5JPZ3"/>
<dbReference type="InterPro" id="IPR009057">
    <property type="entry name" value="Homeodomain-like_sf"/>
</dbReference>
<dbReference type="InterPro" id="IPR036388">
    <property type="entry name" value="WH-like_DNA-bd_sf"/>
</dbReference>
<dbReference type="Ensembl" id="ENSHHUT00000000259.1">
    <property type="protein sequence ID" value="ENSHHUP00000000250.1"/>
    <property type="gene ID" value="ENSHHUG00000000196.1"/>
</dbReference>
<sequence length="328" mass="38512">MRQHACNIPLSSNTMKKTKELAVQKRQMVVDLHKSGNGYKKIHKRLNIPLSTVRAIIKKFKRYGTVENLTGRGRKCILPPRIGRRMVREATKSPRITVKELQALVASWGHQVSKSTIRRHLHNHRLFGRVARKKPFLTPRHRRKRLEFAKRHLNYDWKKVLWSDETKIERFGQIQHRHVLRRNRDAYKERHLMPTVKYGGGSVMFWGCFNSRGPGALVKIDGIMNSTKYQAILADNLVASARRLGLGRRWTFQQDNDLKHTSRSTQKWFCDNKVNVLPWPSQLPDLNPIEYLWAEWKRAVDKRKPKNVKDLERICIEELVQNPSKCVP</sequence>
<feature type="domain" description="Tc1-like transposase DDE" evidence="2">
    <location>
        <begin position="160"/>
        <end position="311"/>
    </location>
</feature>
<feature type="domain" description="Sleeping Beauty transposase HTH" evidence="3">
    <location>
        <begin position="15"/>
        <end position="67"/>
    </location>
</feature>
<dbReference type="GO" id="GO:0015074">
    <property type="term" value="P:DNA integration"/>
    <property type="evidence" value="ECO:0007669"/>
    <property type="project" value="InterPro"/>
</dbReference>
<dbReference type="PANTHER" id="PTHR23022">
    <property type="entry name" value="TRANSPOSABLE ELEMENT-RELATED"/>
    <property type="match status" value="1"/>
</dbReference>